<dbReference type="Proteomes" id="UP000292580">
    <property type="component" value="Unassembled WGS sequence"/>
</dbReference>
<dbReference type="AlphaFoldDB" id="A0A483CL59"/>
<feature type="transmembrane region" description="Helical" evidence="1">
    <location>
        <begin position="408"/>
        <end position="427"/>
    </location>
</feature>
<evidence type="ECO:0000313" key="2">
    <source>
        <dbReference type="EMBL" id="TAJ43678.1"/>
    </source>
</evidence>
<organism evidence="2 3">
    <name type="scientific">Methanofollis fontis</name>
    <dbReference type="NCBI Taxonomy" id="2052832"/>
    <lineage>
        <taxon>Archaea</taxon>
        <taxon>Methanobacteriati</taxon>
        <taxon>Methanobacteriota</taxon>
        <taxon>Stenosarchaea group</taxon>
        <taxon>Methanomicrobia</taxon>
        <taxon>Methanomicrobiales</taxon>
        <taxon>Methanomicrobiaceae</taxon>
        <taxon>Methanofollis</taxon>
    </lineage>
</organism>
<comment type="caution">
    <text evidence="2">The sequence shown here is derived from an EMBL/GenBank/DDBJ whole genome shotgun (WGS) entry which is preliminary data.</text>
</comment>
<keyword evidence="3" id="KW-1185">Reference proteome</keyword>
<dbReference type="EMBL" id="PGCL01000004">
    <property type="protein sequence ID" value="TAJ43678.1"/>
    <property type="molecule type" value="Genomic_DNA"/>
</dbReference>
<proteinExistence type="predicted"/>
<keyword evidence="1" id="KW-0812">Transmembrane</keyword>
<accession>A0A483CL59</accession>
<evidence type="ECO:0000256" key="1">
    <source>
        <dbReference type="SAM" id="Phobius"/>
    </source>
</evidence>
<name>A0A483CL59_9EURY</name>
<dbReference type="OrthoDB" id="119197at2157"/>
<gene>
    <name evidence="2" type="ORF">CUJ86_10070</name>
</gene>
<evidence type="ECO:0000313" key="3">
    <source>
        <dbReference type="Proteomes" id="UP000292580"/>
    </source>
</evidence>
<sequence>MRYLNQCIVALVLLILLSAVLHPAAALKVSGVKWTEEISPGEAAPHQIVVEPSPGEGEMDVAVEVMGFSNGPDLSYTAEDTSPHSASPYLSVEPSSLHLRPGERATVQVTCAPPASASGGLYALISFRPLPSAEGSMAFVTAVRVPVMLTVAGSACTETAHIDSLDLLNDGGCTVVSGVSHTGNHHFYGLSNTVEIHDANGSVIWTGGTDPSHHALIPGSSVLLQVPVDVSLPPGTYTLCSCIYDGEGRLLDERSERISLERETAPVLSEVSVDLDPASPAVITSPDGRITLHIPAGAVSTPATLSLGPCQEVPPASEGVAPAATAFLIGGIPGRLNLPMTIEVVPSTDDLVSAGGDADRLCLAWWDSVEGRWTPVQTVFDPASVSLSALSDRPGTWSVVVVAGGEDIPVLPIFGLVLVGGIGVALLRRRWG</sequence>
<dbReference type="RefSeq" id="WP_130647452.1">
    <property type="nucleotide sequence ID" value="NZ_PGCL01000004.1"/>
</dbReference>
<keyword evidence="1" id="KW-1133">Transmembrane helix</keyword>
<keyword evidence="1" id="KW-0472">Membrane</keyword>
<reference evidence="2 3" key="1">
    <citation type="submission" date="2017-11" db="EMBL/GenBank/DDBJ databases">
        <title>Isolation and Characterization of Methanofollis Species from Methane Seep Offshore SW Taiwan.</title>
        <authorList>
            <person name="Teng N.-H."/>
            <person name="Lai M.-C."/>
            <person name="Chen S.-C."/>
        </authorList>
    </citation>
    <scope>NUCLEOTIDE SEQUENCE [LARGE SCALE GENOMIC DNA]</scope>
    <source>
        <strain evidence="2 3">FWC-SCC2</strain>
    </source>
</reference>
<protein>
    <submittedName>
        <fullName evidence="2">Uncharacterized protein</fullName>
    </submittedName>
</protein>